<organism evidence="9 10">
    <name type="scientific">Regulus satrapa</name>
    <name type="common">Golden-crowned kinglet</name>
    <dbReference type="NCBI Taxonomy" id="13245"/>
    <lineage>
        <taxon>Eukaryota</taxon>
        <taxon>Metazoa</taxon>
        <taxon>Chordata</taxon>
        <taxon>Craniata</taxon>
        <taxon>Vertebrata</taxon>
        <taxon>Euteleostomi</taxon>
        <taxon>Archelosauria</taxon>
        <taxon>Archosauria</taxon>
        <taxon>Dinosauria</taxon>
        <taxon>Saurischia</taxon>
        <taxon>Theropoda</taxon>
        <taxon>Coelurosauria</taxon>
        <taxon>Aves</taxon>
        <taxon>Neognathae</taxon>
        <taxon>Neoaves</taxon>
        <taxon>Telluraves</taxon>
        <taxon>Australaves</taxon>
        <taxon>Passeriformes</taxon>
        <taxon>Regulidae</taxon>
        <taxon>Regulus</taxon>
    </lineage>
</organism>
<comment type="subcellular location">
    <subcellularLocation>
        <location evidence="1">Cell projection</location>
        <location evidence="1">Cilium</location>
    </subcellularLocation>
    <subcellularLocation>
        <location evidence="2">Cytoplasm</location>
    </subcellularLocation>
</comment>
<name>A0A7K4XQM5_REGSA</name>
<dbReference type="InterPro" id="IPR013783">
    <property type="entry name" value="Ig-like_fold"/>
</dbReference>
<comment type="caution">
    <text evidence="9">The sequence shown here is derived from an EMBL/GenBank/DDBJ whole genome shotgun (WGS) entry which is preliminary data.</text>
</comment>
<keyword evidence="5" id="KW-0966">Cell projection</keyword>
<evidence type="ECO:0000259" key="8">
    <source>
        <dbReference type="Pfam" id="PF23277"/>
    </source>
</evidence>
<evidence type="ECO:0000256" key="5">
    <source>
        <dbReference type="ARBA" id="ARBA00023273"/>
    </source>
</evidence>
<dbReference type="GO" id="GO:0008285">
    <property type="term" value="P:negative regulation of cell population proliferation"/>
    <property type="evidence" value="ECO:0007669"/>
    <property type="project" value="InterPro"/>
</dbReference>
<dbReference type="AlphaFoldDB" id="A0A7K4XQM5"/>
<evidence type="ECO:0000259" key="7">
    <source>
        <dbReference type="Pfam" id="PF22544"/>
    </source>
</evidence>
<gene>
    <name evidence="9" type="primary">Dlec1</name>
    <name evidence="9" type="ORF">REGSAT_R09178</name>
</gene>
<feature type="non-terminal residue" evidence="9">
    <location>
        <position position="1"/>
    </location>
</feature>
<feature type="compositionally biased region" description="Basic and acidic residues" evidence="6">
    <location>
        <begin position="1071"/>
        <end position="1086"/>
    </location>
</feature>
<evidence type="ECO:0000313" key="10">
    <source>
        <dbReference type="Proteomes" id="UP000529728"/>
    </source>
</evidence>
<dbReference type="Pfam" id="PF23277">
    <property type="entry name" value="Ig_Dlec1_1"/>
    <property type="match status" value="1"/>
</dbReference>
<dbReference type="PANTHER" id="PTHR46348:SF1">
    <property type="entry name" value="DELETED IN LUNG AND ESOPHAGEAL CANCER PROTEIN 1"/>
    <property type="match status" value="1"/>
</dbReference>
<accession>A0A7K4XQM5</accession>
<evidence type="ECO:0000256" key="2">
    <source>
        <dbReference type="ARBA" id="ARBA00004496"/>
    </source>
</evidence>
<feature type="region of interest" description="Disordered" evidence="6">
    <location>
        <begin position="1060"/>
        <end position="1086"/>
    </location>
</feature>
<dbReference type="OrthoDB" id="2115465at2759"/>
<dbReference type="InterPro" id="IPR059041">
    <property type="entry name" value="Ig_DLEC1_1"/>
</dbReference>
<protein>
    <submittedName>
        <fullName evidence="9">DLEC1 protein</fullName>
    </submittedName>
</protein>
<dbReference type="EMBL" id="VWZN01014802">
    <property type="protein sequence ID" value="NWR49253.1"/>
    <property type="molecule type" value="Genomic_DNA"/>
</dbReference>
<evidence type="ECO:0000256" key="1">
    <source>
        <dbReference type="ARBA" id="ARBA00004138"/>
    </source>
</evidence>
<dbReference type="GO" id="GO:0005929">
    <property type="term" value="C:cilium"/>
    <property type="evidence" value="ECO:0007669"/>
    <property type="project" value="UniProtKB-SubCell"/>
</dbReference>
<dbReference type="Gene3D" id="2.60.40.10">
    <property type="entry name" value="Immunoglobulins"/>
    <property type="match status" value="7"/>
</dbReference>
<dbReference type="PANTHER" id="PTHR46348">
    <property type="entry name" value="DELETED IN LUNG AND ESOPHAGEAL CANCER PROTEIN 1"/>
    <property type="match status" value="1"/>
</dbReference>
<dbReference type="Pfam" id="PF22544">
    <property type="entry name" value="HYDIN_VesB_CFA65-like_Ig"/>
    <property type="match status" value="1"/>
</dbReference>
<feature type="non-terminal residue" evidence="9">
    <location>
        <position position="1153"/>
    </location>
</feature>
<dbReference type="GO" id="GO:0005737">
    <property type="term" value="C:cytoplasm"/>
    <property type="evidence" value="ECO:0007669"/>
    <property type="project" value="UniProtKB-SubCell"/>
</dbReference>
<sequence length="1153" mass="126351">SKKTKALQKQARKESKSWKAEELSEYLSRLEKRQNYLKNPRFFPPNTLCGGKSLVISQEKVEDIIARRKAEDTKGDTSFVPVFLASPPFVLFLYDKAGQAYEMTVELRNVTSTSQHVRLIPPSTSVFFIWPGKYPGKGGMIAPGMACQYTVQFIPEYLGEYEDHILVESQASEPFVIPIQAKVSLPVLTLPDIIVCGSCLVGGIKTTAVSCRNEGVRTGKFSLMPEKAWPAPDSGVAATTDFVIQDPFGIQPAVLELAPGQNATIEVVFFPSLPEASQQTFTILCDNYPVSYVTVTGVGELIALELLFVTGGESKAQLGEVTHATAQHLVRFEPQNPHTTKEKILLVRNSTHIELPFFWQITKPNLKPLIPEETADLTEVKYNQDPESAFSLNPEQGILLPSADHEFILTYTPQELKSYHSVIQMVLRDIPESPCLVEEGMVQNIPECRVEDVIALEIEVKGSTEPFHLLLEPYAIIVPGENVIGVNVKKTFKLWNNSKTWIKYTWEKITACEIMEVEPCTGVIGKNKCCEFVLAISRSKPGVISRNLQCHIELCPEPVVLHVEAAFKGPFLCIDVPSLQFGLTKQGETVSRTFEIKNLCQVPAQWRMHESQVFLAERSEEESTFTIQPSAGEIPPLGLCRVSVQFTSLQCQRLQTVLDLEVENGEGSHLPVFVEVQTPQACLISSHLVFTEIYTGVPVKATCKLFNQTLLPAKYLWGKLVGSQAASCSIVVSPASGTLGPNEEKEFCIELSAHVVGELKDLMLSCSIEDMAEPLFLSISGEVKGLHVTYSVSSGSGVDSDGGQMPQSPCELLLDFGSEVALRDVVKRQLILTNPTGISAPFTLEAEYFTACLLPPEKGSCPFVVSFFACSPSYLVKRRGPVTEHAARKVKSEFAAALLSQGKGAAFHIQPCTGTLEAFQQLTIEIAAYNNMWGEYQDNLVCKVGDLQPKLIPMQMTVKGCPIFLQLTGPQPEPPIIRFGTQISGGSPVLRRVQLNNPTPFDIRLDLEVYNQEPEDEKLVDLLVLFGYPFPPVGMAGSEAASESEAVVVLDPAAIPCGSISPALDEPPGSDSKEKEISSQESTREKNISVLIRPHEGVPADSPYSVAPRQIVVPGGGSSDVYISFSPHVLPATEAQLRCDGSVLGFMSLDDKV</sequence>
<evidence type="ECO:0000256" key="4">
    <source>
        <dbReference type="ARBA" id="ARBA00023069"/>
    </source>
</evidence>
<reference evidence="9 10" key="1">
    <citation type="submission" date="2019-09" db="EMBL/GenBank/DDBJ databases">
        <title>Bird 10,000 Genomes (B10K) Project - Family phase.</title>
        <authorList>
            <person name="Zhang G."/>
        </authorList>
    </citation>
    <scope>NUCLEOTIDE SEQUENCE [LARGE SCALE GENOMIC DNA]</scope>
    <source>
        <strain evidence="9">B10K-DU-001-18</strain>
        <tissue evidence="9">Muscle</tissue>
    </source>
</reference>
<feature type="domain" description="HYDIN/VesB/CFA65-like Ig-like" evidence="7">
    <location>
        <begin position="574"/>
        <end position="669"/>
    </location>
</feature>
<evidence type="ECO:0000313" key="9">
    <source>
        <dbReference type="EMBL" id="NWR49253.1"/>
    </source>
</evidence>
<evidence type="ECO:0000256" key="3">
    <source>
        <dbReference type="ARBA" id="ARBA00022490"/>
    </source>
</evidence>
<dbReference type="InterPro" id="IPR033304">
    <property type="entry name" value="DLEC1"/>
</dbReference>
<dbReference type="InterPro" id="IPR053879">
    <property type="entry name" value="HYDIN_VesB_CFA65-like_Ig"/>
</dbReference>
<dbReference type="GO" id="GO:0015631">
    <property type="term" value="F:tubulin binding"/>
    <property type="evidence" value="ECO:0007669"/>
    <property type="project" value="TreeGrafter"/>
</dbReference>
<evidence type="ECO:0000256" key="6">
    <source>
        <dbReference type="SAM" id="MobiDB-lite"/>
    </source>
</evidence>
<keyword evidence="10" id="KW-1185">Reference proteome</keyword>
<proteinExistence type="predicted"/>
<dbReference type="Proteomes" id="UP000529728">
    <property type="component" value="Unassembled WGS sequence"/>
</dbReference>
<keyword evidence="3" id="KW-0963">Cytoplasm</keyword>
<keyword evidence="4" id="KW-0969">Cilium</keyword>
<dbReference type="Pfam" id="PF23316">
    <property type="entry name" value="Ig_DLEC1_6th"/>
    <property type="match status" value="1"/>
</dbReference>
<feature type="domain" description="Deleted in lung and esophageal cancer protein 1 Ig-like" evidence="8">
    <location>
        <begin position="83"/>
        <end position="175"/>
    </location>
</feature>